<dbReference type="Proteomes" id="UP001046870">
    <property type="component" value="Chromosome 3"/>
</dbReference>
<comment type="caution">
    <text evidence="11">The sequence shown here is derived from an EMBL/GenBank/DDBJ whole genome shotgun (WGS) entry which is preliminary data.</text>
</comment>
<reference evidence="11" key="1">
    <citation type="submission" date="2021-01" db="EMBL/GenBank/DDBJ databases">
        <authorList>
            <person name="Zahm M."/>
            <person name="Roques C."/>
            <person name="Cabau C."/>
            <person name="Klopp C."/>
            <person name="Donnadieu C."/>
            <person name="Jouanno E."/>
            <person name="Lampietro C."/>
            <person name="Louis A."/>
            <person name="Herpin A."/>
            <person name="Echchiki A."/>
            <person name="Berthelot C."/>
            <person name="Parey E."/>
            <person name="Roest-Crollius H."/>
            <person name="Braasch I."/>
            <person name="Postlethwait J."/>
            <person name="Bobe J."/>
            <person name="Montfort J."/>
            <person name="Bouchez O."/>
            <person name="Begum T."/>
            <person name="Mejri S."/>
            <person name="Adams A."/>
            <person name="Chen W.-J."/>
            <person name="Guiguen Y."/>
        </authorList>
    </citation>
    <scope>NUCLEOTIDE SEQUENCE</scope>
    <source>
        <strain evidence="11">YG-15Mar2019-1</strain>
        <tissue evidence="11">Brain</tissue>
    </source>
</reference>
<dbReference type="AlphaFoldDB" id="A0A9D3QDV5"/>
<dbReference type="PANTHER" id="PTHR11046">
    <property type="entry name" value="OLIGORIBONUCLEASE, MITOCHONDRIAL"/>
    <property type="match status" value="1"/>
</dbReference>
<feature type="domain" description="Exonuclease" evidence="10">
    <location>
        <begin position="99"/>
        <end position="273"/>
    </location>
</feature>
<gene>
    <name evidence="11" type="ORF">MATL_G00050000</name>
</gene>
<dbReference type="FunFam" id="3.30.420.10:FF:000003">
    <property type="entry name" value="Oligoribonuclease"/>
    <property type="match status" value="1"/>
</dbReference>
<accession>A0A9D3QDV5</accession>
<keyword evidence="4" id="KW-0269">Exonuclease</keyword>
<sequence>MPVYMRTAAWTFRSGLASGLTDLSAFRPRTLAFSVGRTSDLQVDARRYCAQNPVVQRATIAGLTPHLTGLNHFVGPSVLTFCKRMTTSPASVSDSMSQRLVWVDLEMTGLDIEKDQIIEMACIITDSDLNILAEGPNLIINQPDELLDGMSDWCKEHHGKSGLTQAVRDSKISLQQAEYEFVSFVRLHTPPGHCPLAGNSVHADKKFLDKYMPQFMHHLHYRIIDVSTIKELCRRWFPEEYKLAPQKKASHRALDDIQESIKELRFYRENVFKVETEEKKRKIVENGEGGKCVS</sequence>
<evidence type="ECO:0000313" key="11">
    <source>
        <dbReference type="EMBL" id="KAG7484497.1"/>
    </source>
</evidence>
<dbReference type="CDD" id="cd06135">
    <property type="entry name" value="Orn"/>
    <property type="match status" value="1"/>
</dbReference>
<keyword evidence="12" id="KW-1185">Reference proteome</keyword>
<dbReference type="GO" id="GO:0000175">
    <property type="term" value="F:3'-5'-RNA exonuclease activity"/>
    <property type="evidence" value="ECO:0007669"/>
    <property type="project" value="InterPro"/>
</dbReference>
<evidence type="ECO:0000256" key="2">
    <source>
        <dbReference type="ARBA" id="ARBA00022722"/>
    </source>
</evidence>
<dbReference type="SUPFAM" id="SSF53098">
    <property type="entry name" value="Ribonuclease H-like"/>
    <property type="match status" value="1"/>
</dbReference>
<organism evidence="11 12">
    <name type="scientific">Megalops atlanticus</name>
    <name type="common">Tarpon</name>
    <name type="synonym">Clupea gigantea</name>
    <dbReference type="NCBI Taxonomy" id="7932"/>
    <lineage>
        <taxon>Eukaryota</taxon>
        <taxon>Metazoa</taxon>
        <taxon>Chordata</taxon>
        <taxon>Craniata</taxon>
        <taxon>Vertebrata</taxon>
        <taxon>Euteleostomi</taxon>
        <taxon>Actinopterygii</taxon>
        <taxon>Neopterygii</taxon>
        <taxon>Teleostei</taxon>
        <taxon>Elopiformes</taxon>
        <taxon>Megalopidae</taxon>
        <taxon>Megalops</taxon>
    </lineage>
</organism>
<dbReference type="NCBIfam" id="NF003765">
    <property type="entry name" value="PRK05359.1"/>
    <property type="match status" value="1"/>
</dbReference>
<evidence type="ECO:0000256" key="4">
    <source>
        <dbReference type="ARBA" id="ARBA00022839"/>
    </source>
</evidence>
<comment type="similarity">
    <text evidence="1">Belongs to the oligoribonuclease family.</text>
</comment>
<comment type="function">
    <text evidence="6">3'-to-5'exoribonuclease that preferentially degrades DNA and RNA oligonucleotides composed of only two nucleotides. Binds and degrades longer oligonucleotides with a lower affinity. Plays dual roles in mitochondria, scavenging nanoRNAs (small RNA oligonucleotides of &lt;5 nucleotides) that are produced by the degradosome and clearing short RNAs that are generated by RNA processing. Essential for correct initiation of mitochondrial transcription, degrading mitochondrial RNA dinucleotides to prevent RNA-primed transcription at non-canonical sites in the mitochondrial genome. Essential for embryonic development.</text>
</comment>
<dbReference type="GO" id="GO:0005739">
    <property type="term" value="C:mitochondrion"/>
    <property type="evidence" value="ECO:0007669"/>
    <property type="project" value="TreeGrafter"/>
</dbReference>
<evidence type="ECO:0000256" key="3">
    <source>
        <dbReference type="ARBA" id="ARBA00022801"/>
    </source>
</evidence>
<evidence type="ECO:0000256" key="8">
    <source>
        <dbReference type="ARBA" id="ARBA00079509"/>
    </source>
</evidence>
<comment type="subunit">
    <text evidence="5">Homodimer. Homotetramer.</text>
</comment>
<dbReference type="InterPro" id="IPR013520">
    <property type="entry name" value="Ribonucl_H"/>
</dbReference>
<name>A0A9D3QDV5_MEGAT</name>
<protein>
    <recommendedName>
        <fullName evidence="7">Oligoribonuclease, mitochondrial</fullName>
    </recommendedName>
    <alternativeName>
        <fullName evidence="8">RNA exonuclease 2 homolog</fullName>
    </alternativeName>
    <alternativeName>
        <fullName evidence="9">Small fragment nuclease</fullName>
    </alternativeName>
</protein>
<dbReference type="EMBL" id="JAFDVH010000003">
    <property type="protein sequence ID" value="KAG7484497.1"/>
    <property type="molecule type" value="Genomic_DNA"/>
</dbReference>
<dbReference type="GO" id="GO:0003676">
    <property type="term" value="F:nucleic acid binding"/>
    <property type="evidence" value="ECO:0007669"/>
    <property type="project" value="InterPro"/>
</dbReference>
<dbReference type="Gene3D" id="3.30.420.10">
    <property type="entry name" value="Ribonuclease H-like superfamily/Ribonuclease H"/>
    <property type="match status" value="1"/>
</dbReference>
<evidence type="ECO:0000256" key="9">
    <source>
        <dbReference type="ARBA" id="ARBA00079573"/>
    </source>
</evidence>
<dbReference type="HAMAP" id="MF_00045">
    <property type="entry name" value="Oligoribonuclease"/>
    <property type="match status" value="1"/>
</dbReference>
<dbReference type="PANTHER" id="PTHR11046:SF0">
    <property type="entry name" value="OLIGORIBONUCLEASE, MITOCHONDRIAL"/>
    <property type="match status" value="1"/>
</dbReference>
<evidence type="ECO:0000256" key="5">
    <source>
        <dbReference type="ARBA" id="ARBA00046824"/>
    </source>
</evidence>
<evidence type="ECO:0000259" key="10">
    <source>
        <dbReference type="SMART" id="SM00479"/>
    </source>
</evidence>
<keyword evidence="2" id="KW-0540">Nuclease</keyword>
<evidence type="ECO:0000313" key="12">
    <source>
        <dbReference type="Proteomes" id="UP001046870"/>
    </source>
</evidence>
<dbReference type="Pfam" id="PF00929">
    <property type="entry name" value="RNase_T"/>
    <property type="match status" value="1"/>
</dbReference>
<dbReference type="InterPro" id="IPR012337">
    <property type="entry name" value="RNaseH-like_sf"/>
</dbReference>
<keyword evidence="3" id="KW-0378">Hydrolase</keyword>
<dbReference type="InterPro" id="IPR022894">
    <property type="entry name" value="Oligoribonuclease"/>
</dbReference>
<evidence type="ECO:0000256" key="6">
    <source>
        <dbReference type="ARBA" id="ARBA00057450"/>
    </source>
</evidence>
<dbReference type="SMART" id="SM00479">
    <property type="entry name" value="EXOIII"/>
    <property type="match status" value="1"/>
</dbReference>
<dbReference type="InterPro" id="IPR036397">
    <property type="entry name" value="RNaseH_sf"/>
</dbReference>
<proteinExistence type="inferred from homology"/>
<evidence type="ECO:0000256" key="1">
    <source>
        <dbReference type="ARBA" id="ARBA00009921"/>
    </source>
</evidence>
<dbReference type="OrthoDB" id="270189at2759"/>
<evidence type="ECO:0000256" key="7">
    <source>
        <dbReference type="ARBA" id="ARBA00068437"/>
    </source>
</evidence>